<comment type="pathway">
    <text evidence="1">Amino-acid biosynthesis; L-methionine biosynthesis via salvage pathway; S-methyl-5-thio-alpha-D-ribose 1-phosphate from S-methyl-5'-thioadenosine (hydrolase route): step 1/2.</text>
</comment>
<evidence type="ECO:0000313" key="8">
    <source>
        <dbReference type="Proteomes" id="UP000228547"/>
    </source>
</evidence>
<dbReference type="PANTHER" id="PTHR46832">
    <property type="entry name" value="5'-METHYLTHIOADENOSINE/S-ADENOSYLHOMOCYSTEINE NUCLEOSIDASE"/>
    <property type="match status" value="1"/>
</dbReference>
<name>A0A2J0MQA7_9BACT</name>
<evidence type="ECO:0000256" key="1">
    <source>
        <dbReference type="ARBA" id="ARBA00004945"/>
    </source>
</evidence>
<dbReference type="CDD" id="cd09008">
    <property type="entry name" value="MTAN"/>
    <property type="match status" value="1"/>
</dbReference>
<dbReference type="Gene3D" id="3.40.50.1580">
    <property type="entry name" value="Nucleoside phosphorylase domain"/>
    <property type="match status" value="1"/>
</dbReference>
<dbReference type="GO" id="GO:0019284">
    <property type="term" value="P:L-methionine salvage from S-adenosylmethionine"/>
    <property type="evidence" value="ECO:0007669"/>
    <property type="project" value="TreeGrafter"/>
</dbReference>
<dbReference type="InterPro" id="IPR010049">
    <property type="entry name" value="MTA_SAH_Nsdase"/>
</dbReference>
<evidence type="ECO:0000256" key="3">
    <source>
        <dbReference type="ARBA" id="ARBA00022605"/>
    </source>
</evidence>
<organism evidence="7 8">
    <name type="scientific">Candidatus Nomurabacteria bacterium CG_4_10_14_0_2_um_filter_30_12</name>
    <dbReference type="NCBI Taxonomy" id="1974727"/>
    <lineage>
        <taxon>Bacteria</taxon>
        <taxon>Candidatus Nomuraibacteriota</taxon>
    </lineage>
</organism>
<evidence type="ECO:0000256" key="4">
    <source>
        <dbReference type="ARBA" id="ARBA00022801"/>
    </source>
</evidence>
<accession>A0A2J0MQA7</accession>
<dbReference type="InterPro" id="IPR000845">
    <property type="entry name" value="Nucleoside_phosphorylase_d"/>
</dbReference>
<dbReference type="Pfam" id="PF01048">
    <property type="entry name" value="PNP_UDP_1"/>
    <property type="match status" value="1"/>
</dbReference>
<dbReference type="GO" id="GO:0019509">
    <property type="term" value="P:L-methionine salvage from methylthioadenosine"/>
    <property type="evidence" value="ECO:0007669"/>
    <property type="project" value="UniProtKB-UniPathway"/>
</dbReference>
<comment type="caution">
    <text evidence="7">The sequence shown here is derived from an EMBL/GenBank/DDBJ whole genome shotgun (WGS) entry which is preliminary data.</text>
</comment>
<dbReference type="GO" id="GO:0008930">
    <property type="term" value="F:methylthioadenosine nucleosidase activity"/>
    <property type="evidence" value="ECO:0007669"/>
    <property type="project" value="InterPro"/>
</dbReference>
<gene>
    <name evidence="7" type="primary">mtnN</name>
    <name evidence="7" type="ORF">COX93_02805</name>
</gene>
<keyword evidence="4" id="KW-0378">Hydrolase</keyword>
<dbReference type="SUPFAM" id="SSF53167">
    <property type="entry name" value="Purine and uridine phosphorylases"/>
    <property type="match status" value="1"/>
</dbReference>
<dbReference type="NCBIfam" id="TIGR01704">
    <property type="entry name" value="MTA_SAH-Nsdase"/>
    <property type="match status" value="1"/>
</dbReference>
<evidence type="ECO:0000259" key="6">
    <source>
        <dbReference type="Pfam" id="PF01048"/>
    </source>
</evidence>
<feature type="domain" description="Nucleoside phosphorylase" evidence="6">
    <location>
        <begin position="11"/>
        <end position="226"/>
    </location>
</feature>
<dbReference type="EC" id="3.2.2.9" evidence="2"/>
<evidence type="ECO:0000256" key="5">
    <source>
        <dbReference type="ARBA" id="ARBA00023167"/>
    </source>
</evidence>
<evidence type="ECO:0000313" key="7">
    <source>
        <dbReference type="EMBL" id="PIZ86909.1"/>
    </source>
</evidence>
<sequence>MSNHQEIGENIGLVSATNTEFNILNGLLVNGGLNNLEEGRLEDLRWMTGSFEGKRIILVRSGVGKANAAASTQYLIDNFHPDIVIDLGLAGLLDQALPQTSVIVANSAQEWDAGIQKPVENNTDYDTGKVIERAKKLDKRVVSGTIITGDTFITDPEQRNELQIKHNAVAVDMESAAVAKICHRNSVPFLIIKAFSDSADKNAQVSLDRNFNHAVKASFSVLKKLIHRKIV</sequence>
<dbReference type="GO" id="GO:0005829">
    <property type="term" value="C:cytosol"/>
    <property type="evidence" value="ECO:0007669"/>
    <property type="project" value="TreeGrafter"/>
</dbReference>
<dbReference type="Proteomes" id="UP000228547">
    <property type="component" value="Unassembled WGS sequence"/>
</dbReference>
<dbReference type="GO" id="GO:0009164">
    <property type="term" value="P:nucleoside catabolic process"/>
    <property type="evidence" value="ECO:0007669"/>
    <property type="project" value="InterPro"/>
</dbReference>
<reference evidence="8" key="1">
    <citation type="submission" date="2017-09" db="EMBL/GenBank/DDBJ databases">
        <title>Depth-based differentiation of microbial function through sediment-hosted aquifers and enrichment of novel symbionts in the deep terrestrial subsurface.</title>
        <authorList>
            <person name="Probst A.J."/>
            <person name="Ladd B."/>
            <person name="Jarett J.K."/>
            <person name="Geller-Mcgrath D.E."/>
            <person name="Sieber C.M.K."/>
            <person name="Emerson J.B."/>
            <person name="Anantharaman K."/>
            <person name="Thomas B.C."/>
            <person name="Malmstrom R."/>
            <person name="Stieglmeier M."/>
            <person name="Klingl A."/>
            <person name="Woyke T."/>
            <person name="Ryan C.M."/>
            <person name="Banfield J.F."/>
        </authorList>
    </citation>
    <scope>NUCLEOTIDE SEQUENCE [LARGE SCALE GENOMIC DNA]</scope>
</reference>
<dbReference type="InterPro" id="IPR035994">
    <property type="entry name" value="Nucleoside_phosphorylase_sf"/>
</dbReference>
<dbReference type="EMBL" id="PFOY01000041">
    <property type="protein sequence ID" value="PIZ86909.1"/>
    <property type="molecule type" value="Genomic_DNA"/>
</dbReference>
<protein>
    <recommendedName>
        <fullName evidence="2">adenosylhomocysteine nucleosidase</fullName>
        <ecNumber evidence="2">3.2.2.9</ecNumber>
    </recommendedName>
</protein>
<dbReference type="PANTHER" id="PTHR46832:SF1">
    <property type="entry name" value="5'-METHYLTHIOADENOSINE_S-ADENOSYLHOMOCYSTEINE NUCLEOSIDASE"/>
    <property type="match status" value="1"/>
</dbReference>
<keyword evidence="3" id="KW-0028">Amino-acid biosynthesis</keyword>
<dbReference type="AlphaFoldDB" id="A0A2J0MQA7"/>
<dbReference type="UniPathway" id="UPA00904">
    <property type="reaction ID" value="UER00871"/>
</dbReference>
<keyword evidence="5" id="KW-0486">Methionine biosynthesis</keyword>
<dbReference type="GO" id="GO:0008782">
    <property type="term" value="F:adenosylhomocysteine nucleosidase activity"/>
    <property type="evidence" value="ECO:0007669"/>
    <property type="project" value="UniProtKB-EC"/>
</dbReference>
<evidence type="ECO:0000256" key="2">
    <source>
        <dbReference type="ARBA" id="ARBA00011974"/>
    </source>
</evidence>
<proteinExistence type="predicted"/>